<organism evidence="2">
    <name type="scientific">Alloyangia sp. H15</name>
    <dbReference type="NCBI Taxonomy" id="3029062"/>
    <lineage>
        <taxon>Bacteria</taxon>
        <taxon>Pseudomonadati</taxon>
        <taxon>Pseudomonadota</taxon>
        <taxon>Alphaproteobacteria</taxon>
        <taxon>Rhodobacterales</taxon>
        <taxon>Roseobacteraceae</taxon>
        <taxon>Alloyangia</taxon>
    </lineage>
</organism>
<evidence type="ECO:0000313" key="2">
    <source>
        <dbReference type="EMBL" id="XCC93377.1"/>
    </source>
</evidence>
<feature type="transmembrane region" description="Helical" evidence="1">
    <location>
        <begin position="21"/>
        <end position="40"/>
    </location>
</feature>
<keyword evidence="1" id="KW-1133">Transmembrane helix</keyword>
<reference evidence="2" key="1">
    <citation type="submission" date="2023-02" db="EMBL/GenBank/DDBJ databases">
        <title>Description and genomic characterization of Salipiger bruguierae sp. nov., isolated from the sediment of mangrove plant Bruguiera sexangula.</title>
        <authorList>
            <person name="Long M."/>
        </authorList>
    </citation>
    <scope>NUCLEOTIDE SEQUENCE</scope>
    <source>
        <strain evidence="2">H15</strain>
    </source>
</reference>
<accession>A0AAU8AEK2</accession>
<dbReference type="RefSeq" id="WP_353472199.1">
    <property type="nucleotide sequence ID" value="NZ_CP123384.1"/>
</dbReference>
<evidence type="ECO:0000256" key="1">
    <source>
        <dbReference type="SAM" id="Phobius"/>
    </source>
</evidence>
<dbReference type="EMBL" id="CP123384">
    <property type="protein sequence ID" value="XCC93377.1"/>
    <property type="molecule type" value="Genomic_DNA"/>
</dbReference>
<dbReference type="AlphaFoldDB" id="A0AAU8AEK2"/>
<sequence>MTSLDLAYSYTHRPAVRGGHASLWAAIALLALVGLPALTAPDPGAAPIDWHGNAAGHRVTH</sequence>
<gene>
    <name evidence="2" type="ORF">PVT71_12940</name>
</gene>
<keyword evidence="1" id="KW-0812">Transmembrane</keyword>
<name>A0AAU8AEK2_9RHOB</name>
<keyword evidence="1" id="KW-0472">Membrane</keyword>
<proteinExistence type="predicted"/>
<protein>
    <submittedName>
        <fullName evidence="2">Uncharacterized protein</fullName>
    </submittedName>
</protein>